<evidence type="ECO:0008006" key="4">
    <source>
        <dbReference type="Google" id="ProtNLM"/>
    </source>
</evidence>
<organism evidence="2 3">
    <name type="scientific">Mesorhizobium plurifarium</name>
    <dbReference type="NCBI Taxonomy" id="69974"/>
    <lineage>
        <taxon>Bacteria</taxon>
        <taxon>Pseudomonadati</taxon>
        <taxon>Pseudomonadota</taxon>
        <taxon>Alphaproteobacteria</taxon>
        <taxon>Hyphomicrobiales</taxon>
        <taxon>Phyllobacteriaceae</taxon>
        <taxon>Mesorhizobium</taxon>
    </lineage>
</organism>
<keyword evidence="1" id="KW-0472">Membrane</keyword>
<gene>
    <name evidence="2" type="ORF">MPL1032_60014</name>
</gene>
<dbReference type="EMBL" id="CCND01000049">
    <property type="protein sequence ID" value="CDX62347.1"/>
    <property type="molecule type" value="Genomic_DNA"/>
</dbReference>
<protein>
    <recommendedName>
        <fullName evidence="4">Transmembrane protein</fullName>
    </recommendedName>
</protein>
<evidence type="ECO:0000313" key="2">
    <source>
        <dbReference type="EMBL" id="CDX62347.1"/>
    </source>
</evidence>
<reference evidence="3" key="1">
    <citation type="submission" date="2014-08" db="EMBL/GenBank/DDBJ databases">
        <authorList>
            <person name="Edwards T."/>
        </authorList>
    </citation>
    <scope>NUCLEOTIDE SEQUENCE [LARGE SCALE GENOMIC DNA]</scope>
</reference>
<keyword evidence="1" id="KW-1133">Transmembrane helix</keyword>
<evidence type="ECO:0000256" key="1">
    <source>
        <dbReference type="SAM" id="Phobius"/>
    </source>
</evidence>
<evidence type="ECO:0000313" key="3">
    <source>
        <dbReference type="Proteomes" id="UP000182888"/>
    </source>
</evidence>
<dbReference type="Proteomes" id="UP000182888">
    <property type="component" value="Unassembled WGS sequence"/>
</dbReference>
<proteinExistence type="predicted"/>
<sequence>MERRTIRLLIMGRRQSENGSKFFWKFFVDDSSGLSPASGCWSPGTKKGGPRAALRRQMVFSSEEDDHLAVVVMLVMMVVPPPEVLVVLLVVIVVVMMMVVVAVSRGRFDRGGQRAGGDEDGDEA</sequence>
<name>A0A0K2W6K2_MESPL</name>
<keyword evidence="1" id="KW-0812">Transmembrane</keyword>
<dbReference type="AlphaFoldDB" id="A0A0K2W6K2"/>
<accession>A0A0K2W6K2</accession>
<feature type="transmembrane region" description="Helical" evidence="1">
    <location>
        <begin position="84"/>
        <end position="104"/>
    </location>
</feature>